<dbReference type="GO" id="GO:0006168">
    <property type="term" value="P:adenine salvage"/>
    <property type="evidence" value="ECO:0007669"/>
    <property type="project" value="InterPro"/>
</dbReference>
<comment type="subcellular location">
    <subcellularLocation>
        <location evidence="3 11">Cytoplasm</location>
    </subcellularLocation>
</comment>
<evidence type="ECO:0000256" key="6">
    <source>
        <dbReference type="ARBA" id="ARBA00011893"/>
    </source>
</evidence>
<comment type="subunit">
    <text evidence="11">Homodimer.</text>
</comment>
<keyword evidence="8 11" id="KW-0328">Glycosyltransferase</keyword>
<keyword evidence="7 11" id="KW-0963">Cytoplasm</keyword>
<sequence length="176" mass="19861">MKTEIEEIKRSIRDIHDFPIPGIVFKDLGSALKNPRIFNLIANHLTNLYQDKGITKVVGIESRGFIMGSVLAYRLQAGFVLARKPGKLPGEIISESYQKEYGTDTIEIQTGTITPDDVVLIHDDLLATGGTIIAVQRLVKRFQPRKIYTSFIVELEFLHGRELFPEGMETESLIKF</sequence>
<dbReference type="InterPro" id="IPR005764">
    <property type="entry name" value="Ade_phspho_trans"/>
</dbReference>
<evidence type="ECO:0000256" key="4">
    <source>
        <dbReference type="ARBA" id="ARBA00004659"/>
    </source>
</evidence>
<evidence type="ECO:0000313" key="14">
    <source>
        <dbReference type="Proteomes" id="UP000824112"/>
    </source>
</evidence>
<dbReference type="SUPFAM" id="SSF53271">
    <property type="entry name" value="PRTase-like"/>
    <property type="match status" value="1"/>
</dbReference>
<reference evidence="13" key="2">
    <citation type="journal article" date="2021" name="PeerJ">
        <title>Extensive microbial diversity within the chicken gut microbiome revealed by metagenomics and culture.</title>
        <authorList>
            <person name="Gilroy R."/>
            <person name="Ravi A."/>
            <person name="Getino M."/>
            <person name="Pursley I."/>
            <person name="Horton D.L."/>
            <person name="Alikhan N.F."/>
            <person name="Baker D."/>
            <person name="Gharbi K."/>
            <person name="Hall N."/>
            <person name="Watson M."/>
            <person name="Adriaenssens E.M."/>
            <person name="Foster-Nyarko E."/>
            <person name="Jarju S."/>
            <person name="Secka A."/>
            <person name="Antonio M."/>
            <person name="Oren A."/>
            <person name="Chaudhuri R.R."/>
            <person name="La Ragione R."/>
            <person name="Hildebrand F."/>
            <person name="Pallen M.J."/>
        </authorList>
    </citation>
    <scope>NUCLEOTIDE SEQUENCE</scope>
    <source>
        <strain evidence="13">CHK158-818</strain>
    </source>
</reference>
<evidence type="ECO:0000313" key="13">
    <source>
        <dbReference type="EMBL" id="HIU55648.1"/>
    </source>
</evidence>
<dbReference type="FunFam" id="3.40.50.2020:FF:000021">
    <property type="entry name" value="Adenine phosphoribosyltransferase"/>
    <property type="match status" value="1"/>
</dbReference>
<comment type="similarity">
    <text evidence="5 11">Belongs to the purine/pyrimidine phosphoribosyltransferase family.</text>
</comment>
<dbReference type="GO" id="GO:0005737">
    <property type="term" value="C:cytoplasm"/>
    <property type="evidence" value="ECO:0007669"/>
    <property type="project" value="UniProtKB-SubCell"/>
</dbReference>
<dbReference type="GO" id="GO:0003999">
    <property type="term" value="F:adenine phosphoribosyltransferase activity"/>
    <property type="evidence" value="ECO:0007669"/>
    <property type="project" value="UniProtKB-UniRule"/>
</dbReference>
<dbReference type="EC" id="2.4.2.7" evidence="6 11"/>
<dbReference type="InterPro" id="IPR000836">
    <property type="entry name" value="PRTase_dom"/>
</dbReference>
<comment type="function">
    <text evidence="2 11">Catalyzes a salvage reaction resulting in the formation of AMP, that is energically less costly than de novo synthesis.</text>
</comment>
<evidence type="ECO:0000256" key="5">
    <source>
        <dbReference type="ARBA" id="ARBA00008391"/>
    </source>
</evidence>
<evidence type="ECO:0000256" key="2">
    <source>
        <dbReference type="ARBA" id="ARBA00003968"/>
    </source>
</evidence>
<evidence type="ECO:0000256" key="11">
    <source>
        <dbReference type="HAMAP-Rule" id="MF_00004"/>
    </source>
</evidence>
<feature type="domain" description="Phosphoribosyltransferase" evidence="12">
    <location>
        <begin position="32"/>
        <end position="149"/>
    </location>
</feature>
<dbReference type="InterPro" id="IPR050054">
    <property type="entry name" value="UPRTase/APRTase"/>
</dbReference>
<keyword evidence="9 11" id="KW-0808">Transferase</keyword>
<dbReference type="GO" id="GO:0002055">
    <property type="term" value="F:adenine binding"/>
    <property type="evidence" value="ECO:0007669"/>
    <property type="project" value="TreeGrafter"/>
</dbReference>
<evidence type="ECO:0000259" key="12">
    <source>
        <dbReference type="Pfam" id="PF00156"/>
    </source>
</evidence>
<dbReference type="PANTHER" id="PTHR32315:SF3">
    <property type="entry name" value="ADENINE PHOSPHORIBOSYLTRANSFERASE"/>
    <property type="match status" value="1"/>
</dbReference>
<dbReference type="NCBIfam" id="NF002636">
    <property type="entry name" value="PRK02304.1-5"/>
    <property type="match status" value="1"/>
</dbReference>
<evidence type="ECO:0000256" key="1">
    <source>
        <dbReference type="ARBA" id="ARBA00000868"/>
    </source>
</evidence>
<reference evidence="13" key="1">
    <citation type="submission" date="2020-10" db="EMBL/GenBank/DDBJ databases">
        <authorList>
            <person name="Gilroy R."/>
        </authorList>
    </citation>
    <scope>NUCLEOTIDE SEQUENCE</scope>
    <source>
        <strain evidence="13">CHK158-818</strain>
    </source>
</reference>
<comment type="pathway">
    <text evidence="4 11">Purine metabolism; AMP biosynthesis via salvage pathway; AMP from adenine: step 1/1.</text>
</comment>
<dbReference type="CDD" id="cd06223">
    <property type="entry name" value="PRTases_typeI"/>
    <property type="match status" value="1"/>
</dbReference>
<dbReference type="EMBL" id="DVNA01000169">
    <property type="protein sequence ID" value="HIU55648.1"/>
    <property type="molecule type" value="Genomic_DNA"/>
</dbReference>
<dbReference type="NCBIfam" id="NF002634">
    <property type="entry name" value="PRK02304.1-3"/>
    <property type="match status" value="1"/>
</dbReference>
<dbReference type="Gene3D" id="3.40.50.2020">
    <property type="match status" value="1"/>
</dbReference>
<dbReference type="Proteomes" id="UP000824112">
    <property type="component" value="Unassembled WGS sequence"/>
</dbReference>
<dbReference type="GO" id="GO:0016208">
    <property type="term" value="F:AMP binding"/>
    <property type="evidence" value="ECO:0007669"/>
    <property type="project" value="TreeGrafter"/>
</dbReference>
<comment type="caution">
    <text evidence="13">The sequence shown here is derived from an EMBL/GenBank/DDBJ whole genome shotgun (WGS) entry which is preliminary data.</text>
</comment>
<dbReference type="GO" id="GO:0006166">
    <property type="term" value="P:purine ribonucleoside salvage"/>
    <property type="evidence" value="ECO:0007669"/>
    <property type="project" value="UniProtKB-UniRule"/>
</dbReference>
<comment type="catalytic activity">
    <reaction evidence="1 11">
        <text>AMP + diphosphate = 5-phospho-alpha-D-ribose 1-diphosphate + adenine</text>
        <dbReference type="Rhea" id="RHEA:16609"/>
        <dbReference type="ChEBI" id="CHEBI:16708"/>
        <dbReference type="ChEBI" id="CHEBI:33019"/>
        <dbReference type="ChEBI" id="CHEBI:58017"/>
        <dbReference type="ChEBI" id="CHEBI:456215"/>
        <dbReference type="EC" id="2.4.2.7"/>
    </reaction>
</comment>
<dbReference type="InterPro" id="IPR029057">
    <property type="entry name" value="PRTase-like"/>
</dbReference>
<organism evidence="13 14">
    <name type="scientific">Candidatus Gallibacteroides avistercoris</name>
    <dbReference type="NCBI Taxonomy" id="2840833"/>
    <lineage>
        <taxon>Bacteria</taxon>
        <taxon>Pseudomonadati</taxon>
        <taxon>Bacteroidota</taxon>
        <taxon>Bacteroidia</taxon>
        <taxon>Bacteroidales</taxon>
        <taxon>Bacteroidaceae</taxon>
        <taxon>Bacteroidaceae incertae sedis</taxon>
        <taxon>Candidatus Gallibacteroides</taxon>
    </lineage>
</organism>
<keyword evidence="10 11" id="KW-0660">Purine salvage</keyword>
<dbReference type="PANTHER" id="PTHR32315">
    <property type="entry name" value="ADENINE PHOSPHORIBOSYLTRANSFERASE"/>
    <property type="match status" value="1"/>
</dbReference>
<gene>
    <name evidence="11" type="primary">apt</name>
    <name evidence="13" type="ORF">IAB03_07590</name>
</gene>
<dbReference type="AlphaFoldDB" id="A0A9D1M866"/>
<proteinExistence type="inferred from homology"/>
<dbReference type="HAMAP" id="MF_00004">
    <property type="entry name" value="Aden_phosphoribosyltr"/>
    <property type="match status" value="1"/>
</dbReference>
<evidence type="ECO:0000256" key="3">
    <source>
        <dbReference type="ARBA" id="ARBA00004496"/>
    </source>
</evidence>
<evidence type="ECO:0000256" key="10">
    <source>
        <dbReference type="ARBA" id="ARBA00022726"/>
    </source>
</evidence>
<evidence type="ECO:0000256" key="7">
    <source>
        <dbReference type="ARBA" id="ARBA00022490"/>
    </source>
</evidence>
<name>A0A9D1M866_9BACT</name>
<accession>A0A9D1M866</accession>
<dbReference type="NCBIfam" id="TIGR01090">
    <property type="entry name" value="apt"/>
    <property type="match status" value="1"/>
</dbReference>
<evidence type="ECO:0000256" key="8">
    <source>
        <dbReference type="ARBA" id="ARBA00022676"/>
    </source>
</evidence>
<evidence type="ECO:0000256" key="9">
    <source>
        <dbReference type="ARBA" id="ARBA00022679"/>
    </source>
</evidence>
<protein>
    <recommendedName>
        <fullName evidence="6 11">Adenine phosphoribosyltransferase</fullName>
        <shortName evidence="11">APRT</shortName>
        <ecNumber evidence="6 11">2.4.2.7</ecNumber>
    </recommendedName>
</protein>
<dbReference type="Pfam" id="PF00156">
    <property type="entry name" value="Pribosyltran"/>
    <property type="match status" value="1"/>
</dbReference>
<dbReference type="GO" id="GO:0044209">
    <property type="term" value="P:AMP salvage"/>
    <property type="evidence" value="ECO:0007669"/>
    <property type="project" value="UniProtKB-UniRule"/>
</dbReference>